<dbReference type="InterPro" id="IPR003131">
    <property type="entry name" value="T1-type_BTB"/>
</dbReference>
<dbReference type="SUPFAM" id="SSF54695">
    <property type="entry name" value="POZ domain"/>
    <property type="match status" value="1"/>
</dbReference>
<dbReference type="PANTHER" id="PTHR14499:SF4">
    <property type="entry name" value="BTB_POZ DOMAIN-CONTAINING PROTEIN KCTD18"/>
    <property type="match status" value="1"/>
</dbReference>
<evidence type="ECO:0000313" key="3">
    <source>
        <dbReference type="EMBL" id="CAL4765672.1"/>
    </source>
</evidence>
<evidence type="ECO:0000313" key="4">
    <source>
        <dbReference type="Proteomes" id="UP001152797"/>
    </source>
</evidence>
<dbReference type="Proteomes" id="UP001152797">
    <property type="component" value="Unassembled WGS sequence"/>
</dbReference>
<dbReference type="EMBL" id="CAMXCT030000405">
    <property type="protein sequence ID" value="CAL4765672.1"/>
    <property type="molecule type" value="Genomic_DNA"/>
</dbReference>
<dbReference type="PANTHER" id="PTHR14499">
    <property type="entry name" value="POTASSIUM CHANNEL TETRAMERIZATION DOMAIN-CONTAINING"/>
    <property type="match status" value="1"/>
</dbReference>
<protein>
    <recommendedName>
        <fullName evidence="1">Potassium channel tetramerisation-type BTB domain-containing protein</fullName>
    </recommendedName>
</protein>
<evidence type="ECO:0000313" key="2">
    <source>
        <dbReference type="EMBL" id="CAI3978360.1"/>
    </source>
</evidence>
<dbReference type="Pfam" id="PF02214">
    <property type="entry name" value="BTB_2"/>
    <property type="match status" value="1"/>
</dbReference>
<sequence>MLATMFNGSFSSTKVDGAYFIDRDGQLFRYVLEFLRNQTVQLPESVPVLRQIQQEAEFFALENLLKAVSRKISERRIRVEIYVERFRCSDEGCNCGAGQKVEVSALEGLAFFDCELFHPRRELRPNWTTPSASLLVSLFPEESLEAAVCAVHHAILCADEVGGQSAKEIVLEEGSPVRRALSDLVSSPELCYLQWYARADEYKVGDTRDPNMQYVHYAKCVKLTFQVQQIGVAPHAFLSV</sequence>
<reference evidence="3 4" key="2">
    <citation type="submission" date="2024-05" db="EMBL/GenBank/DDBJ databases">
        <authorList>
            <person name="Chen Y."/>
            <person name="Shah S."/>
            <person name="Dougan E. K."/>
            <person name="Thang M."/>
            <person name="Chan C."/>
        </authorList>
    </citation>
    <scope>NUCLEOTIDE SEQUENCE [LARGE SCALE GENOMIC DNA]</scope>
</reference>
<evidence type="ECO:0000259" key="1">
    <source>
        <dbReference type="Pfam" id="PF02214"/>
    </source>
</evidence>
<keyword evidence="4" id="KW-1185">Reference proteome</keyword>
<dbReference type="OrthoDB" id="436819at2759"/>
<dbReference type="Gene3D" id="3.30.710.10">
    <property type="entry name" value="Potassium Channel Kv1.1, Chain A"/>
    <property type="match status" value="1"/>
</dbReference>
<reference evidence="2" key="1">
    <citation type="submission" date="2022-10" db="EMBL/GenBank/DDBJ databases">
        <authorList>
            <person name="Chen Y."/>
            <person name="Dougan E. K."/>
            <person name="Chan C."/>
            <person name="Rhodes N."/>
            <person name="Thang M."/>
        </authorList>
    </citation>
    <scope>NUCLEOTIDE SEQUENCE</scope>
</reference>
<gene>
    <name evidence="2" type="ORF">C1SCF055_LOCUS6418</name>
</gene>
<dbReference type="EMBL" id="CAMXCT010000405">
    <property type="protein sequence ID" value="CAI3978360.1"/>
    <property type="molecule type" value="Genomic_DNA"/>
</dbReference>
<dbReference type="AlphaFoldDB" id="A0A9P1BS91"/>
<feature type="domain" description="Potassium channel tetramerisation-type BTB" evidence="1">
    <location>
        <begin position="10"/>
        <end position="64"/>
    </location>
</feature>
<proteinExistence type="predicted"/>
<dbReference type="GO" id="GO:0051260">
    <property type="term" value="P:protein homooligomerization"/>
    <property type="evidence" value="ECO:0007669"/>
    <property type="project" value="InterPro"/>
</dbReference>
<dbReference type="InterPro" id="IPR011333">
    <property type="entry name" value="SKP1/BTB/POZ_sf"/>
</dbReference>
<accession>A0A9P1BS91</accession>
<name>A0A9P1BS91_9DINO</name>
<comment type="caution">
    <text evidence="2">The sequence shown here is derived from an EMBL/GenBank/DDBJ whole genome shotgun (WGS) entry which is preliminary data.</text>
</comment>
<organism evidence="2">
    <name type="scientific">Cladocopium goreaui</name>
    <dbReference type="NCBI Taxonomy" id="2562237"/>
    <lineage>
        <taxon>Eukaryota</taxon>
        <taxon>Sar</taxon>
        <taxon>Alveolata</taxon>
        <taxon>Dinophyceae</taxon>
        <taxon>Suessiales</taxon>
        <taxon>Symbiodiniaceae</taxon>
        <taxon>Cladocopium</taxon>
    </lineage>
</organism>
<dbReference type="EMBL" id="CAMXCT020000405">
    <property type="protein sequence ID" value="CAL1131735.1"/>
    <property type="molecule type" value="Genomic_DNA"/>
</dbReference>